<dbReference type="PANTHER" id="PTHR11629:SF63">
    <property type="entry name" value="V-TYPE PROTON ATPASE SUBUNIT A"/>
    <property type="match status" value="1"/>
</dbReference>
<dbReference type="Pfam" id="PF01496">
    <property type="entry name" value="V_ATPase_I"/>
    <property type="match status" value="1"/>
</dbReference>
<keyword evidence="8" id="KW-0175">Coiled coil</keyword>
<name>A0AAW9N1I5_9FIRM</name>
<protein>
    <submittedName>
        <fullName evidence="10">V-type ATP synthase subunit I</fullName>
    </submittedName>
</protein>
<keyword evidence="7 9" id="KW-0472">Membrane</keyword>
<keyword evidence="3" id="KW-0813">Transport</keyword>
<keyword evidence="6" id="KW-0406">Ion transport</keyword>
<feature type="transmembrane region" description="Helical" evidence="9">
    <location>
        <begin position="364"/>
        <end position="391"/>
    </location>
</feature>
<comment type="caution">
    <text evidence="10">The sequence shown here is derived from an EMBL/GenBank/DDBJ whole genome shotgun (WGS) entry which is preliminary data.</text>
</comment>
<dbReference type="AlphaFoldDB" id="A0AAW9N1I5"/>
<gene>
    <name evidence="10" type="ORF">VLK81_09090</name>
</gene>
<evidence type="ECO:0000256" key="1">
    <source>
        <dbReference type="ARBA" id="ARBA00004141"/>
    </source>
</evidence>
<evidence type="ECO:0000256" key="3">
    <source>
        <dbReference type="ARBA" id="ARBA00022448"/>
    </source>
</evidence>
<comment type="similarity">
    <text evidence="2">Belongs to the V-ATPase 116 kDa subunit family.</text>
</comment>
<evidence type="ECO:0000256" key="5">
    <source>
        <dbReference type="ARBA" id="ARBA00022989"/>
    </source>
</evidence>
<feature type="transmembrane region" description="Helical" evidence="9">
    <location>
        <begin position="507"/>
        <end position="524"/>
    </location>
</feature>
<feature type="transmembrane region" description="Helical" evidence="9">
    <location>
        <begin position="557"/>
        <end position="575"/>
    </location>
</feature>
<keyword evidence="4 9" id="KW-0812">Transmembrane</keyword>
<evidence type="ECO:0000256" key="9">
    <source>
        <dbReference type="SAM" id="Phobius"/>
    </source>
</evidence>
<feature type="transmembrane region" description="Helical" evidence="9">
    <location>
        <begin position="581"/>
        <end position="605"/>
    </location>
</feature>
<dbReference type="GO" id="GO:0016471">
    <property type="term" value="C:vacuolar proton-transporting V-type ATPase complex"/>
    <property type="evidence" value="ECO:0007669"/>
    <property type="project" value="TreeGrafter"/>
</dbReference>
<evidence type="ECO:0000313" key="10">
    <source>
        <dbReference type="EMBL" id="MEB3430137.1"/>
    </source>
</evidence>
<feature type="transmembrane region" description="Helical" evidence="9">
    <location>
        <begin position="444"/>
        <end position="465"/>
    </location>
</feature>
<dbReference type="EMBL" id="JAYKOT010000003">
    <property type="protein sequence ID" value="MEB3430137.1"/>
    <property type="molecule type" value="Genomic_DNA"/>
</dbReference>
<organism evidence="10 11">
    <name type="scientific">Citroniella saccharovorans</name>
    <dbReference type="NCBI Taxonomy" id="2053367"/>
    <lineage>
        <taxon>Bacteria</taxon>
        <taxon>Bacillati</taxon>
        <taxon>Bacillota</taxon>
        <taxon>Tissierellia</taxon>
        <taxon>Tissierellales</taxon>
        <taxon>Peptoniphilaceae</taxon>
        <taxon>Citroniella</taxon>
    </lineage>
</organism>
<dbReference type="Proteomes" id="UP001357733">
    <property type="component" value="Unassembled WGS sequence"/>
</dbReference>
<feature type="transmembrane region" description="Helical" evidence="9">
    <location>
        <begin position="477"/>
        <end position="495"/>
    </location>
</feature>
<evidence type="ECO:0000256" key="8">
    <source>
        <dbReference type="SAM" id="Coils"/>
    </source>
</evidence>
<keyword evidence="5 9" id="KW-1133">Transmembrane helix</keyword>
<dbReference type="GO" id="GO:0007035">
    <property type="term" value="P:vacuolar acidification"/>
    <property type="evidence" value="ECO:0007669"/>
    <property type="project" value="TreeGrafter"/>
</dbReference>
<dbReference type="GO" id="GO:0051117">
    <property type="term" value="F:ATPase binding"/>
    <property type="evidence" value="ECO:0007669"/>
    <property type="project" value="TreeGrafter"/>
</dbReference>
<feature type="coiled-coil region" evidence="8">
    <location>
        <begin position="230"/>
        <end position="278"/>
    </location>
</feature>
<keyword evidence="11" id="KW-1185">Reference proteome</keyword>
<evidence type="ECO:0000313" key="11">
    <source>
        <dbReference type="Proteomes" id="UP001357733"/>
    </source>
</evidence>
<dbReference type="InterPro" id="IPR002490">
    <property type="entry name" value="V-ATPase_116kDa_su"/>
</dbReference>
<dbReference type="PANTHER" id="PTHR11629">
    <property type="entry name" value="VACUOLAR PROTON ATPASES"/>
    <property type="match status" value="1"/>
</dbReference>
<evidence type="ECO:0000256" key="4">
    <source>
        <dbReference type="ARBA" id="ARBA00022692"/>
    </source>
</evidence>
<dbReference type="RefSeq" id="WP_324620306.1">
    <property type="nucleotide sequence ID" value="NZ_JAYKOT010000003.1"/>
</dbReference>
<evidence type="ECO:0000256" key="2">
    <source>
        <dbReference type="ARBA" id="ARBA00009904"/>
    </source>
</evidence>
<accession>A0AAW9N1I5</accession>
<dbReference type="GO" id="GO:0033179">
    <property type="term" value="C:proton-transporting V-type ATPase, V0 domain"/>
    <property type="evidence" value="ECO:0007669"/>
    <property type="project" value="InterPro"/>
</dbReference>
<reference evidence="10 11" key="1">
    <citation type="submission" date="2024-01" db="EMBL/GenBank/DDBJ databases">
        <title>Complete genome sequence of Citroniella saccharovorans strain M6.X9, isolated from human fecal sample.</title>
        <authorList>
            <person name="Cheng G."/>
            <person name="Westerholm M."/>
            <person name="Schnurer A."/>
        </authorList>
    </citation>
    <scope>NUCLEOTIDE SEQUENCE [LARGE SCALE GENOMIC DNA]</scope>
    <source>
        <strain evidence="10 11">DSM 29873</strain>
    </source>
</reference>
<evidence type="ECO:0000256" key="7">
    <source>
        <dbReference type="ARBA" id="ARBA00023136"/>
    </source>
</evidence>
<dbReference type="GO" id="GO:0046961">
    <property type="term" value="F:proton-transporting ATPase activity, rotational mechanism"/>
    <property type="evidence" value="ECO:0007669"/>
    <property type="project" value="InterPro"/>
</dbReference>
<evidence type="ECO:0000256" key="6">
    <source>
        <dbReference type="ARBA" id="ARBA00023065"/>
    </source>
</evidence>
<feature type="transmembrane region" description="Helical" evidence="9">
    <location>
        <begin position="403"/>
        <end position="424"/>
    </location>
</feature>
<sequence length="644" mass="73751">MAIVKMSKFRLFSFKNDRARLLEELQHFNFVHFSKEEYEGDKDKRQDDYKIPDSMQKINEELSNVDFSIGILEKIQEKPSMLEELNTPRKTYSLREIESISEEFDSNFIADKLRSITKKIETSRQRIGNIKQEKEDYLPWVDFDHPLSDLGEKNRAYYYMGTFPTSNLQSFYTALSNYKYTFSETIFTKGAITGLYLIILDKDKEALNEFRQLGFNPISFKTDLSPKMAVQKLEDEEKRLKEEIESLEKSLLGYSSYLDKLRIKKEDLENKKLKLSASENFYNTNEINIISGFIPTEMEEKFKKILDENFSGAYYLELELAKTSDDKAPILLKNNKLVSAFESITKMYSLPKYGEVDPTPFFAIFYWFFFGMMVADLGYGIFLFIVTALGLKFFKLDDSKKDFLQLFFYISISTMMWGIINGSFFGYSLPFGLINAQEDPTKLLILSVIFGAVNLLYGLAIKAYLNIRDGKFMDAVYDVLTWYLALIGAGGLLVSKAMGKGENVSKIFLIMMIVGMLGIVIFANRKAQSKGARIAGGLYDLYGISSYVGDLVSYTRLMALSLSGAFIAFAINLIFKLLSSSIIGLIFGVIVLLFGHAFNLFLSLLSAYVHTARLTYVEFFGKFFEGGGEKFKKFTSESKYFDVK</sequence>
<proteinExistence type="inferred from homology"/>
<comment type="subcellular location">
    <subcellularLocation>
        <location evidence="1">Membrane</location>
        <topology evidence="1">Multi-pass membrane protein</topology>
    </subcellularLocation>
</comment>